<dbReference type="Gene3D" id="1.10.287.130">
    <property type="match status" value="1"/>
</dbReference>
<dbReference type="InterPro" id="IPR003660">
    <property type="entry name" value="HAMP_dom"/>
</dbReference>
<evidence type="ECO:0000256" key="14">
    <source>
        <dbReference type="ARBA" id="ARBA00023136"/>
    </source>
</evidence>
<evidence type="ECO:0000313" key="21">
    <source>
        <dbReference type="Proteomes" id="UP001649381"/>
    </source>
</evidence>
<evidence type="ECO:0000313" key="20">
    <source>
        <dbReference type="EMBL" id="MCF6136548.1"/>
    </source>
</evidence>
<dbReference type="Pfam" id="PF00672">
    <property type="entry name" value="HAMP"/>
    <property type="match status" value="1"/>
</dbReference>
<dbReference type="CDD" id="cd00082">
    <property type="entry name" value="HisKA"/>
    <property type="match status" value="1"/>
</dbReference>
<dbReference type="SUPFAM" id="SSF47384">
    <property type="entry name" value="Homodimeric domain of signal transducing histidine kinase"/>
    <property type="match status" value="1"/>
</dbReference>
<dbReference type="SUPFAM" id="SSF55874">
    <property type="entry name" value="ATPase domain of HSP90 chaperone/DNA topoisomerase II/histidine kinase"/>
    <property type="match status" value="1"/>
</dbReference>
<dbReference type="PRINTS" id="PR00344">
    <property type="entry name" value="BCTRLSENSOR"/>
</dbReference>
<dbReference type="GO" id="GO:0016301">
    <property type="term" value="F:kinase activity"/>
    <property type="evidence" value="ECO:0007669"/>
    <property type="project" value="UniProtKB-KW"/>
</dbReference>
<keyword evidence="9 20" id="KW-0418">Kinase</keyword>
<evidence type="ECO:0000256" key="15">
    <source>
        <dbReference type="ARBA" id="ARBA00037219"/>
    </source>
</evidence>
<evidence type="ECO:0000256" key="16">
    <source>
        <dbReference type="ARBA" id="ARBA00040841"/>
    </source>
</evidence>
<dbReference type="Gene3D" id="3.30.565.10">
    <property type="entry name" value="Histidine kinase-like ATPase, C-terminal domain"/>
    <property type="match status" value="1"/>
</dbReference>
<dbReference type="PANTHER" id="PTHR45528:SF11">
    <property type="entry name" value="HISTIDINE KINASE"/>
    <property type="match status" value="1"/>
</dbReference>
<dbReference type="SUPFAM" id="SSF158472">
    <property type="entry name" value="HAMP domain-like"/>
    <property type="match status" value="1"/>
</dbReference>
<evidence type="ECO:0000256" key="17">
    <source>
        <dbReference type="SAM" id="Phobius"/>
    </source>
</evidence>
<dbReference type="Gene3D" id="6.10.340.10">
    <property type="match status" value="1"/>
</dbReference>
<dbReference type="InterPro" id="IPR003594">
    <property type="entry name" value="HATPase_dom"/>
</dbReference>
<comment type="function">
    <text evidence="15">Member of the two-component regulatory system HssS/HssR involved in intracellular heme homeostasis and tempering of staphylococcal virulence. HssS functions as a heme sensor histidine kinase which is autophosphorylated at a histidine residue and transfers its phosphate group to an aspartate residue of HssR. HssR/HssS activates the expression of hrtAB, an efflux pump, in response to extracellular heme, hemin, hemoglobin or blood.</text>
</comment>
<dbReference type="Pfam" id="PF02518">
    <property type="entry name" value="HATPase_c"/>
    <property type="match status" value="1"/>
</dbReference>
<evidence type="ECO:0000259" key="18">
    <source>
        <dbReference type="PROSITE" id="PS50109"/>
    </source>
</evidence>
<dbReference type="Pfam" id="PF00512">
    <property type="entry name" value="HisKA"/>
    <property type="match status" value="1"/>
</dbReference>
<feature type="domain" description="Histidine kinase" evidence="18">
    <location>
        <begin position="231"/>
        <end position="445"/>
    </location>
</feature>
<dbReference type="SMART" id="SM00304">
    <property type="entry name" value="HAMP"/>
    <property type="match status" value="1"/>
</dbReference>
<keyword evidence="8" id="KW-0547">Nucleotide-binding</keyword>
<dbReference type="InterPro" id="IPR004358">
    <property type="entry name" value="Sig_transdc_His_kin-like_C"/>
</dbReference>
<keyword evidence="12" id="KW-0902">Two-component regulatory system</keyword>
<evidence type="ECO:0000256" key="7">
    <source>
        <dbReference type="ARBA" id="ARBA00022692"/>
    </source>
</evidence>
<keyword evidence="11 17" id="KW-1133">Transmembrane helix</keyword>
<feature type="transmembrane region" description="Helical" evidence="17">
    <location>
        <begin position="150"/>
        <end position="173"/>
    </location>
</feature>
<evidence type="ECO:0000256" key="2">
    <source>
        <dbReference type="ARBA" id="ARBA00004651"/>
    </source>
</evidence>
<keyword evidence="21" id="KW-1185">Reference proteome</keyword>
<evidence type="ECO:0000256" key="13">
    <source>
        <dbReference type="ARBA" id="ARBA00023026"/>
    </source>
</evidence>
<dbReference type="PROSITE" id="PS50109">
    <property type="entry name" value="HIS_KIN"/>
    <property type="match status" value="1"/>
</dbReference>
<sequence length="445" mass="50705">MKSLYFQIILSFLGALIISIVVTFFISTNIFEGQIEDNIHNQMENVTKDFIQLYKNNPDLDVEGYLNAMSSFSYDLILYRGENEVYNSKGAEWDLSDKVIENVLDGDVYVRDNVPPPRSHLGLPFQIEGERHAIFIKPDFNIFIDDLRRVMMILFSSVIVIGSLLFIATTRWITNPIKTLIHSAKQLSKGNFGIHIPTKRKDEVGQLTTTFNKMVHDLRQLDEMRQQFVSDVSHEIQSPLTSIQGFAKALKDDMADNPETRKEYINIIEKEARRLSSLSENLLKLTILESDAPVVNLTDYNLSEQLREVIMTLEPQWSQKEQTIDIDLDETTIHGDREMLEQVWINLMSNAIHYSSEHKTIHVQVTEDASSVKVIFKDQGIGMEEVELARIFERFYKADTSRTKAKNGSGLGLSIVKKIIDLHNGAIDVKSSPSNGSTFTISIPK</sequence>
<gene>
    <name evidence="20" type="ORF">L2716_02320</name>
</gene>
<keyword evidence="6" id="KW-0808">Transferase</keyword>
<evidence type="ECO:0000256" key="6">
    <source>
        <dbReference type="ARBA" id="ARBA00022679"/>
    </source>
</evidence>
<dbReference type="InterPro" id="IPR005467">
    <property type="entry name" value="His_kinase_dom"/>
</dbReference>
<evidence type="ECO:0000256" key="9">
    <source>
        <dbReference type="ARBA" id="ARBA00022777"/>
    </source>
</evidence>
<evidence type="ECO:0000256" key="12">
    <source>
        <dbReference type="ARBA" id="ARBA00023012"/>
    </source>
</evidence>
<keyword evidence="5" id="KW-0597">Phosphoprotein</keyword>
<dbReference type="InterPro" id="IPR036890">
    <property type="entry name" value="HATPase_C_sf"/>
</dbReference>
<comment type="subcellular location">
    <subcellularLocation>
        <location evidence="2">Cell membrane</location>
        <topology evidence="2">Multi-pass membrane protein</topology>
    </subcellularLocation>
</comment>
<keyword evidence="7 17" id="KW-0812">Transmembrane</keyword>
<comment type="catalytic activity">
    <reaction evidence="1">
        <text>ATP + protein L-histidine = ADP + protein N-phospho-L-histidine.</text>
        <dbReference type="EC" id="2.7.13.3"/>
    </reaction>
</comment>
<proteinExistence type="predicted"/>
<dbReference type="PANTHER" id="PTHR45528">
    <property type="entry name" value="SENSOR HISTIDINE KINASE CPXA"/>
    <property type="match status" value="1"/>
</dbReference>
<keyword evidence="4" id="KW-1003">Cell membrane</keyword>
<feature type="domain" description="HAMP" evidence="19">
    <location>
        <begin position="171"/>
        <end position="223"/>
    </location>
</feature>
<keyword evidence="14 17" id="KW-0472">Membrane</keyword>
<evidence type="ECO:0000256" key="1">
    <source>
        <dbReference type="ARBA" id="ARBA00000085"/>
    </source>
</evidence>
<dbReference type="PROSITE" id="PS50885">
    <property type="entry name" value="HAMP"/>
    <property type="match status" value="1"/>
</dbReference>
<name>A0ABS9GY70_9BACL</name>
<dbReference type="EC" id="2.7.13.3" evidence="3"/>
<dbReference type="SMART" id="SM00387">
    <property type="entry name" value="HATPase_c"/>
    <property type="match status" value="1"/>
</dbReference>
<dbReference type="InterPro" id="IPR050398">
    <property type="entry name" value="HssS/ArlS-like"/>
</dbReference>
<evidence type="ECO:0000256" key="3">
    <source>
        <dbReference type="ARBA" id="ARBA00012438"/>
    </source>
</evidence>
<evidence type="ECO:0000256" key="4">
    <source>
        <dbReference type="ARBA" id="ARBA00022475"/>
    </source>
</evidence>
<feature type="transmembrane region" description="Helical" evidence="17">
    <location>
        <begin position="6"/>
        <end position="26"/>
    </location>
</feature>
<evidence type="ECO:0000256" key="11">
    <source>
        <dbReference type="ARBA" id="ARBA00022989"/>
    </source>
</evidence>
<dbReference type="CDD" id="cd00075">
    <property type="entry name" value="HATPase"/>
    <property type="match status" value="1"/>
</dbReference>
<keyword evidence="10" id="KW-0067">ATP-binding</keyword>
<evidence type="ECO:0000259" key="19">
    <source>
        <dbReference type="PROSITE" id="PS50885"/>
    </source>
</evidence>
<dbReference type="RefSeq" id="WP_236331398.1">
    <property type="nucleotide sequence ID" value="NZ_JAKIJS010000001.1"/>
</dbReference>
<keyword evidence="13" id="KW-0843">Virulence</keyword>
<dbReference type="CDD" id="cd06225">
    <property type="entry name" value="HAMP"/>
    <property type="match status" value="1"/>
</dbReference>
<dbReference type="Proteomes" id="UP001649381">
    <property type="component" value="Unassembled WGS sequence"/>
</dbReference>
<accession>A0ABS9GY70</accession>
<protein>
    <recommendedName>
        <fullName evidence="16">Heme sensor protein HssS</fullName>
        <ecNumber evidence="3">2.7.13.3</ecNumber>
    </recommendedName>
</protein>
<dbReference type="SMART" id="SM00388">
    <property type="entry name" value="HisKA"/>
    <property type="match status" value="1"/>
</dbReference>
<comment type="caution">
    <text evidence="20">The sequence shown here is derived from an EMBL/GenBank/DDBJ whole genome shotgun (WGS) entry which is preliminary data.</text>
</comment>
<evidence type="ECO:0000256" key="10">
    <source>
        <dbReference type="ARBA" id="ARBA00022840"/>
    </source>
</evidence>
<dbReference type="InterPro" id="IPR036097">
    <property type="entry name" value="HisK_dim/P_sf"/>
</dbReference>
<evidence type="ECO:0000256" key="5">
    <source>
        <dbReference type="ARBA" id="ARBA00022553"/>
    </source>
</evidence>
<reference evidence="20 21" key="1">
    <citation type="submission" date="2022-01" db="EMBL/GenBank/DDBJ databases">
        <title>Alkalihalobacillus sp. EGI L200015, a novel bacterium isolated from a salt lake sediment.</title>
        <authorList>
            <person name="Gao L."/>
            <person name="Fang B.-Z."/>
            <person name="Li W.-J."/>
        </authorList>
    </citation>
    <scope>NUCLEOTIDE SEQUENCE [LARGE SCALE GENOMIC DNA]</scope>
    <source>
        <strain evidence="20 21">KCTC 12718</strain>
    </source>
</reference>
<dbReference type="InterPro" id="IPR003661">
    <property type="entry name" value="HisK_dim/P_dom"/>
</dbReference>
<organism evidence="20 21">
    <name type="scientific">Pseudalkalibacillus berkeleyi</name>
    <dbReference type="NCBI Taxonomy" id="1069813"/>
    <lineage>
        <taxon>Bacteria</taxon>
        <taxon>Bacillati</taxon>
        <taxon>Bacillota</taxon>
        <taxon>Bacilli</taxon>
        <taxon>Bacillales</taxon>
        <taxon>Fictibacillaceae</taxon>
        <taxon>Pseudalkalibacillus</taxon>
    </lineage>
</organism>
<dbReference type="EMBL" id="JAKIJS010000001">
    <property type="protein sequence ID" value="MCF6136548.1"/>
    <property type="molecule type" value="Genomic_DNA"/>
</dbReference>
<evidence type="ECO:0000256" key="8">
    <source>
        <dbReference type="ARBA" id="ARBA00022741"/>
    </source>
</evidence>